<evidence type="ECO:0000256" key="1">
    <source>
        <dbReference type="ARBA" id="ARBA00022490"/>
    </source>
</evidence>
<comment type="subunit">
    <text evidence="5">Interacts with translational regulator CsrA and flagellin(s).</text>
</comment>
<comment type="function">
    <text evidence="5">Acts as an anti-CsrA protein, binds CsrA and prevents it from repressing translation of its target genes, one of which is flagellin. Binds to flagellin and participates in the assembly of the flagellum.</text>
</comment>
<name>A0A0K8J2Q7_9FIRM</name>
<proteinExistence type="inferred from homology"/>
<evidence type="ECO:0000256" key="2">
    <source>
        <dbReference type="ARBA" id="ARBA00022795"/>
    </source>
</evidence>
<keyword evidence="2 5" id="KW-1005">Bacterial flagellum biogenesis</keyword>
<dbReference type="KEGG" id="hsd:SD1D_0368"/>
<dbReference type="OrthoDB" id="9801235at2"/>
<reference evidence="7" key="1">
    <citation type="submission" date="2015-09" db="EMBL/GenBank/DDBJ databases">
        <authorList>
            <person name="Wibberg D."/>
        </authorList>
    </citation>
    <scope>NUCLEOTIDE SEQUENCE [LARGE SCALE GENOMIC DNA]</scope>
    <source>
        <strain evidence="7">SD1D</strain>
    </source>
</reference>
<dbReference type="SUPFAM" id="SSF141457">
    <property type="entry name" value="BH3618-like"/>
    <property type="match status" value="1"/>
</dbReference>
<evidence type="ECO:0000256" key="4">
    <source>
        <dbReference type="ARBA" id="ARBA00023186"/>
    </source>
</evidence>
<organism evidence="6 7">
    <name type="scientific">Herbinix luporum</name>
    <dbReference type="NCBI Taxonomy" id="1679721"/>
    <lineage>
        <taxon>Bacteria</taxon>
        <taxon>Bacillati</taxon>
        <taxon>Bacillota</taxon>
        <taxon>Clostridia</taxon>
        <taxon>Lachnospirales</taxon>
        <taxon>Lachnospiraceae</taxon>
        <taxon>Herbinix</taxon>
    </lineage>
</organism>
<keyword evidence="3 5" id="KW-0810">Translation regulation</keyword>
<evidence type="ECO:0000313" key="6">
    <source>
        <dbReference type="EMBL" id="CUH91921.1"/>
    </source>
</evidence>
<sequence>MLVKTRHFGEIDLDENKVINFEQGILGFEDYKRFTILYDNETGERPEVSWLQSLDEPSLAIPVISPFIVKPDYNPTVEDELLTPLGEITPDNIVVLVSITVPSDISKISANLRAPFVINVDTMKGCQVIVENTDYEIRYYFYEQLQAKKAEKEGRVC</sequence>
<dbReference type="Gene3D" id="2.30.290.10">
    <property type="entry name" value="BH3618-like"/>
    <property type="match status" value="1"/>
</dbReference>
<dbReference type="GO" id="GO:0005737">
    <property type="term" value="C:cytoplasm"/>
    <property type="evidence" value="ECO:0007669"/>
    <property type="project" value="UniProtKB-SubCell"/>
</dbReference>
<dbReference type="InterPro" id="IPR024046">
    <property type="entry name" value="Flagellar_assmbl_FliW_dom_sf"/>
</dbReference>
<keyword evidence="7" id="KW-1185">Reference proteome</keyword>
<accession>A0A0K8J2Q7</accession>
<dbReference type="GO" id="GO:0006417">
    <property type="term" value="P:regulation of translation"/>
    <property type="evidence" value="ECO:0007669"/>
    <property type="project" value="UniProtKB-KW"/>
</dbReference>
<dbReference type="PANTHER" id="PTHR39190">
    <property type="entry name" value="FLAGELLAR ASSEMBLY FACTOR FLIW"/>
    <property type="match status" value="1"/>
</dbReference>
<evidence type="ECO:0000256" key="5">
    <source>
        <dbReference type="HAMAP-Rule" id="MF_01185"/>
    </source>
</evidence>
<dbReference type="GO" id="GO:0044780">
    <property type="term" value="P:bacterial-type flagellum assembly"/>
    <property type="evidence" value="ECO:0007669"/>
    <property type="project" value="UniProtKB-UniRule"/>
</dbReference>
<dbReference type="PANTHER" id="PTHR39190:SF1">
    <property type="entry name" value="FLAGELLAR ASSEMBLY FACTOR FLIW"/>
    <property type="match status" value="1"/>
</dbReference>
<dbReference type="InterPro" id="IPR003775">
    <property type="entry name" value="Flagellar_assembly_factor_FliW"/>
</dbReference>
<dbReference type="EMBL" id="LN879430">
    <property type="protein sequence ID" value="CUH91921.1"/>
    <property type="molecule type" value="Genomic_DNA"/>
</dbReference>
<dbReference type="Pfam" id="PF02623">
    <property type="entry name" value="FliW"/>
    <property type="match status" value="1"/>
</dbReference>
<comment type="similarity">
    <text evidence="5">Belongs to the FliW family.</text>
</comment>
<keyword evidence="1 5" id="KW-0963">Cytoplasm</keyword>
<evidence type="ECO:0000256" key="3">
    <source>
        <dbReference type="ARBA" id="ARBA00022845"/>
    </source>
</evidence>
<gene>
    <name evidence="5" type="primary">fliW</name>
    <name evidence="6" type="ORF">SD1D_0368</name>
</gene>
<protein>
    <recommendedName>
        <fullName evidence="5">Flagellar assembly factor FliW</fullName>
    </recommendedName>
</protein>
<dbReference type="HAMAP" id="MF_01185">
    <property type="entry name" value="FliW"/>
    <property type="match status" value="1"/>
</dbReference>
<keyword evidence="4 5" id="KW-0143">Chaperone</keyword>
<dbReference type="AlphaFoldDB" id="A0A0K8J2Q7"/>
<comment type="subcellular location">
    <subcellularLocation>
        <location evidence="5">Cytoplasm</location>
    </subcellularLocation>
</comment>
<dbReference type="RefSeq" id="WP_058257344.1">
    <property type="nucleotide sequence ID" value="NZ_DUPS01000028.1"/>
</dbReference>
<evidence type="ECO:0000313" key="7">
    <source>
        <dbReference type="Proteomes" id="UP000196053"/>
    </source>
</evidence>
<dbReference type="Proteomes" id="UP000196053">
    <property type="component" value="Chromosome I"/>
</dbReference>